<dbReference type="EMBL" id="MOAM01000028">
    <property type="protein sequence ID" value="ROL66508.1"/>
    <property type="molecule type" value="Genomic_DNA"/>
</dbReference>
<keyword evidence="2" id="KW-1185">Reference proteome</keyword>
<reference evidence="1 2" key="1">
    <citation type="submission" date="2016-10" db="EMBL/GenBank/DDBJ databases">
        <title>Comparative genome analysis of multiple Pseudomonas spp. focuses on biocontrol and plant growth promoting traits.</title>
        <authorList>
            <person name="Tao X.-Y."/>
            <person name="Taylor C.G."/>
        </authorList>
    </citation>
    <scope>NUCLEOTIDE SEQUENCE [LARGE SCALE GENOMIC DNA]</scope>
    <source>
        <strain evidence="1 2">15D11</strain>
    </source>
</reference>
<protein>
    <recommendedName>
        <fullName evidence="3">Capsule biosynthesis protein</fullName>
    </recommendedName>
</protein>
<dbReference type="RefSeq" id="WP_123567186.1">
    <property type="nucleotide sequence ID" value="NZ_MOAM01000028.1"/>
</dbReference>
<name>A0A423D4M7_9PSED</name>
<organism evidence="1 2">
    <name type="scientific">Pseudomonas vranovensis</name>
    <dbReference type="NCBI Taxonomy" id="321661"/>
    <lineage>
        <taxon>Bacteria</taxon>
        <taxon>Pseudomonadati</taxon>
        <taxon>Pseudomonadota</taxon>
        <taxon>Gammaproteobacteria</taxon>
        <taxon>Pseudomonadales</taxon>
        <taxon>Pseudomonadaceae</taxon>
        <taxon>Pseudomonas</taxon>
    </lineage>
</organism>
<dbReference type="Pfam" id="PF05159">
    <property type="entry name" value="Capsule_synth"/>
    <property type="match status" value="1"/>
</dbReference>
<dbReference type="GO" id="GO:0015774">
    <property type="term" value="P:polysaccharide transport"/>
    <property type="evidence" value="ECO:0007669"/>
    <property type="project" value="InterPro"/>
</dbReference>
<evidence type="ECO:0000313" key="2">
    <source>
        <dbReference type="Proteomes" id="UP000285286"/>
    </source>
</evidence>
<sequence length="444" mass="49955">MNILMVENRYKTYFWDALAQQFIADGHTVRWVVQNPLFTPIHGQATVIAFPRGSNLTPLANDEVCTRTCKSDRLLNYFGGQPTHYNYYKSAIWQALDQAKPDLVIGEATLFHELLAVEWCKQHQVPFFHPSMPGYPGGRYSIYAGDSKEAIGVSTDCPTDEDCFALAEAIRKREKVPDYMRPSLPSDPGRVFPIHGSWPNRLTLIKSYLSGERFNTPSPLKKWRLDKAVKTRLARWAQISSGRFHLQAEQHYLLYPMQMQPESNLDLWGQAFRNQADLIGALAQAIPDNWKLLVKLNPKTKYELDDALLEQVMRRDNIVPVPYEVAMGELLEHVTMICTVTGTIAVEAVLSRKPLVQFGPGILSGEPGYVQLQNVECISQVIRDVESGAFPLADDAARTHLVKKLFTSTFTGLVSDPASLPSVLDPSNVQIIARNLLQVAERCE</sequence>
<dbReference type="InterPro" id="IPR007833">
    <property type="entry name" value="Capsule_polysaccharide_synth"/>
</dbReference>
<proteinExistence type="predicted"/>
<dbReference type="GO" id="GO:0000271">
    <property type="term" value="P:polysaccharide biosynthetic process"/>
    <property type="evidence" value="ECO:0007669"/>
    <property type="project" value="InterPro"/>
</dbReference>
<gene>
    <name evidence="1" type="ORF">BHU25_20145</name>
</gene>
<dbReference type="Proteomes" id="UP000285286">
    <property type="component" value="Unassembled WGS sequence"/>
</dbReference>
<evidence type="ECO:0000313" key="1">
    <source>
        <dbReference type="EMBL" id="ROL66508.1"/>
    </source>
</evidence>
<dbReference type="AlphaFoldDB" id="A0A423D4M7"/>
<accession>A0A423D4M7</accession>
<comment type="caution">
    <text evidence="1">The sequence shown here is derived from an EMBL/GenBank/DDBJ whole genome shotgun (WGS) entry which is preliminary data.</text>
</comment>
<dbReference type="SUPFAM" id="SSF53756">
    <property type="entry name" value="UDP-Glycosyltransferase/glycogen phosphorylase"/>
    <property type="match status" value="2"/>
</dbReference>
<evidence type="ECO:0008006" key="3">
    <source>
        <dbReference type="Google" id="ProtNLM"/>
    </source>
</evidence>